<dbReference type="InterPro" id="IPR010827">
    <property type="entry name" value="BamA/TamA_POTRA"/>
</dbReference>
<evidence type="ECO:0000256" key="3">
    <source>
        <dbReference type="ARBA" id="ARBA00015419"/>
    </source>
</evidence>
<dbReference type="Pfam" id="PF17243">
    <property type="entry name" value="POTRA_TamA_1"/>
    <property type="match status" value="1"/>
</dbReference>
<evidence type="ECO:0000259" key="14">
    <source>
        <dbReference type="Pfam" id="PF17243"/>
    </source>
</evidence>
<reference evidence="15 16" key="1">
    <citation type="submission" date="2016-04" db="EMBL/GenBank/DDBJ databases">
        <title>Draft Genome Sequences of Staphylococcus capitis Strain H36, S. capitis Strain H65, S. cohnii Strain H62, S. hominis Strain H69, Mycobacterium iranicum Strain H39, Plantibacter sp. Strain H53, Pseudomonas oryzihabitans Strain H72, and Microbacterium sp. Strain H83, isolated from residential settings.</title>
        <authorList>
            <person name="Lymperopoulou D."/>
            <person name="Adams R.I."/>
            <person name="Lindow S."/>
            <person name="Coil D.A."/>
            <person name="Jospin G."/>
            <person name="Eisen J.A."/>
        </authorList>
    </citation>
    <scope>NUCLEOTIDE SEQUENCE [LARGE SCALE GENOMIC DNA]</scope>
    <source>
        <strain evidence="15 16">H72</strain>
    </source>
</reference>
<keyword evidence="7" id="KW-0472">Membrane</keyword>
<keyword evidence="6 11" id="KW-0732">Signal</keyword>
<comment type="subunit">
    <text evidence="10">Interacts with TamB to form the translocation and assembly module (TAM).</text>
</comment>
<dbReference type="Gene3D" id="3.10.20.310">
    <property type="entry name" value="membrane protein fhac"/>
    <property type="match status" value="3"/>
</dbReference>
<dbReference type="Pfam" id="PF07244">
    <property type="entry name" value="POTRA"/>
    <property type="match status" value="1"/>
</dbReference>
<comment type="similarity">
    <text evidence="2">Belongs to the TamA family.</text>
</comment>
<feature type="chain" id="PRO_5008090896" description="Translocation and assembly module subunit TamA" evidence="11">
    <location>
        <begin position="24"/>
        <end position="577"/>
    </location>
</feature>
<feature type="domain" description="Bacterial surface antigen (D15)" evidence="12">
    <location>
        <begin position="285"/>
        <end position="574"/>
    </location>
</feature>
<evidence type="ECO:0000259" key="12">
    <source>
        <dbReference type="Pfam" id="PF01103"/>
    </source>
</evidence>
<evidence type="ECO:0000256" key="4">
    <source>
        <dbReference type="ARBA" id="ARBA00022452"/>
    </source>
</evidence>
<evidence type="ECO:0000256" key="2">
    <source>
        <dbReference type="ARBA" id="ARBA00010248"/>
    </source>
</evidence>
<dbReference type="GO" id="GO:0097347">
    <property type="term" value="C:TAM protein secretion complex"/>
    <property type="evidence" value="ECO:0007669"/>
    <property type="project" value="TreeGrafter"/>
</dbReference>
<dbReference type="Pfam" id="PF01103">
    <property type="entry name" value="Omp85"/>
    <property type="match status" value="1"/>
</dbReference>
<feature type="domain" description="POTRA" evidence="13">
    <location>
        <begin position="192"/>
        <end position="261"/>
    </location>
</feature>
<comment type="caution">
    <text evidence="15">The sequence shown here is derived from an EMBL/GenBank/DDBJ whole genome shotgun (WGS) entry which is preliminary data.</text>
</comment>
<dbReference type="PANTHER" id="PTHR12815">
    <property type="entry name" value="SORTING AND ASSEMBLY MACHINERY SAMM50 PROTEIN FAMILY MEMBER"/>
    <property type="match status" value="1"/>
</dbReference>
<evidence type="ECO:0000313" key="16">
    <source>
        <dbReference type="Proteomes" id="UP000078356"/>
    </source>
</evidence>
<keyword evidence="4" id="KW-1134">Transmembrane beta strand</keyword>
<dbReference type="PANTHER" id="PTHR12815:SF47">
    <property type="entry name" value="TRANSLOCATION AND ASSEMBLY MODULE SUBUNIT TAMA"/>
    <property type="match status" value="1"/>
</dbReference>
<dbReference type="RefSeq" id="WP_064308659.1">
    <property type="nucleotide sequence ID" value="NZ_LWCR01000034.1"/>
</dbReference>
<feature type="domain" description="TamA POTRA" evidence="14">
    <location>
        <begin position="29"/>
        <end position="101"/>
    </location>
</feature>
<evidence type="ECO:0000256" key="9">
    <source>
        <dbReference type="ARBA" id="ARBA00033063"/>
    </source>
</evidence>
<dbReference type="InterPro" id="IPR039910">
    <property type="entry name" value="D15-like"/>
</dbReference>
<dbReference type="AlphaFoldDB" id="A0A178LAW2"/>
<evidence type="ECO:0000256" key="5">
    <source>
        <dbReference type="ARBA" id="ARBA00022692"/>
    </source>
</evidence>
<name>A0A178LAW2_9PSED</name>
<dbReference type="Gene3D" id="2.40.160.50">
    <property type="entry name" value="membrane protein fhac: a member of the omp85/tpsb transporter family"/>
    <property type="match status" value="1"/>
</dbReference>
<evidence type="ECO:0000256" key="10">
    <source>
        <dbReference type="ARBA" id="ARBA00093548"/>
    </source>
</evidence>
<evidence type="ECO:0000256" key="1">
    <source>
        <dbReference type="ARBA" id="ARBA00004442"/>
    </source>
</evidence>
<keyword evidence="5" id="KW-0812">Transmembrane</keyword>
<dbReference type="InterPro" id="IPR000184">
    <property type="entry name" value="Bac_surfAg_D15"/>
</dbReference>
<dbReference type="GO" id="GO:0009306">
    <property type="term" value="P:protein secretion"/>
    <property type="evidence" value="ECO:0007669"/>
    <property type="project" value="TreeGrafter"/>
</dbReference>
<evidence type="ECO:0000256" key="6">
    <source>
        <dbReference type="ARBA" id="ARBA00022729"/>
    </source>
</evidence>
<dbReference type="InterPro" id="IPR035243">
    <property type="entry name" value="TamA_POTRA_Dom_1"/>
</dbReference>
<dbReference type="FunFam" id="2.40.160.50:FF:000012">
    <property type="entry name" value="Outer membrane protein Omp85 family"/>
    <property type="match status" value="1"/>
</dbReference>
<organism evidence="15 16">
    <name type="scientific">Pseudomonas oryzihabitans</name>
    <dbReference type="NCBI Taxonomy" id="47885"/>
    <lineage>
        <taxon>Bacteria</taxon>
        <taxon>Pseudomonadati</taxon>
        <taxon>Pseudomonadota</taxon>
        <taxon>Gammaproteobacteria</taxon>
        <taxon>Pseudomonadales</taxon>
        <taxon>Pseudomonadaceae</taxon>
        <taxon>Pseudomonas</taxon>
    </lineage>
</organism>
<dbReference type="Proteomes" id="UP000078356">
    <property type="component" value="Unassembled WGS sequence"/>
</dbReference>
<sequence>MNKPNALRRALIGICCLHGAAWAAPAEVSVRVQPANNALRDNIQAYIGSVEGRDVAGLQRLRPATERQAEQAAQALGYYHAQIESRVEPGETPRLVVEVRPGEPVRLRNVDIRIEGPAHELRAFRQPIPAGLKAGQPLNQGLYEDAKSLIQNQAQRYGFFRGTFTQHQLRIDPATGFADIALVFDSGPRFVLGKVSFEGDAPFDPDLLQRMVPFAQGTPYDSELIADFQSNLLASGFFDGARLDTYPKQEGAAEVPVTVTLRTRKPRTFGFGPGYSTDVGPRLRFTWENHWLNPQGHSLGAEAELSSPRQSIATWYDIPGQDPINDKFRFAGGYQYEQIADDDSLSQLLTVGPEWHRKFPNGWERVLSLKWRNESYRLGNDEGTSNLVMPGVDFSLLRSDNRIDPNRGYRLQFGVSAAKEGLLSDANMIHATALARGLITVGDGHRFLGRLQLGGNLTNGYNKIPPSLRFFAGGDQSVRGYDYQTLSPENDEGDYVGGRYLVAGGVEYQYPLRDKWRLATFIDQGSAFNDLNNYELKTSVGVGVRWVSPVGPIRVDLAHGLDEPGGIRLHFSIGPEL</sequence>
<evidence type="ECO:0000313" key="15">
    <source>
        <dbReference type="EMBL" id="OAN26531.1"/>
    </source>
</evidence>
<feature type="signal peptide" evidence="11">
    <location>
        <begin position="1"/>
        <end position="23"/>
    </location>
</feature>
<gene>
    <name evidence="15" type="ORF">A4V15_05070</name>
</gene>
<evidence type="ECO:0000256" key="11">
    <source>
        <dbReference type="SAM" id="SignalP"/>
    </source>
</evidence>
<evidence type="ECO:0000256" key="8">
    <source>
        <dbReference type="ARBA" id="ARBA00023237"/>
    </source>
</evidence>
<dbReference type="EMBL" id="LWCR01000034">
    <property type="protein sequence ID" value="OAN26531.1"/>
    <property type="molecule type" value="Genomic_DNA"/>
</dbReference>
<dbReference type="GO" id="GO:0009279">
    <property type="term" value="C:cell outer membrane"/>
    <property type="evidence" value="ECO:0007669"/>
    <property type="project" value="UniProtKB-SubCell"/>
</dbReference>
<accession>A0A178LAW2</accession>
<comment type="subcellular location">
    <subcellularLocation>
        <location evidence="1">Cell outer membrane</location>
    </subcellularLocation>
</comment>
<keyword evidence="8" id="KW-0998">Cell outer membrane</keyword>
<dbReference type="OrthoDB" id="9769707at2"/>
<protein>
    <recommendedName>
        <fullName evidence="3">Translocation and assembly module subunit TamA</fullName>
    </recommendedName>
    <alternativeName>
        <fullName evidence="9">Autotransporter assembly factor TamA</fullName>
    </alternativeName>
</protein>
<proteinExistence type="inferred from homology"/>
<evidence type="ECO:0000259" key="13">
    <source>
        <dbReference type="Pfam" id="PF07244"/>
    </source>
</evidence>
<evidence type="ECO:0000256" key="7">
    <source>
        <dbReference type="ARBA" id="ARBA00023136"/>
    </source>
</evidence>